<dbReference type="AlphaFoldDB" id="A0A953LFQ6"/>
<protein>
    <submittedName>
        <fullName evidence="1">Uncharacterized protein</fullName>
    </submittedName>
</protein>
<sequence>MLTEREELILDILCERRYAYLGEVVREAEIASEEAERTLRALADLGYVRRYQGRHGLRYRITAEGREAARTPNPEVWTA</sequence>
<dbReference type="InterPro" id="IPR036388">
    <property type="entry name" value="WH-like_DNA-bd_sf"/>
</dbReference>
<dbReference type="EMBL" id="PIUK01000263">
    <property type="protein sequence ID" value="MBY6277850.1"/>
    <property type="molecule type" value="Genomic_DNA"/>
</dbReference>
<dbReference type="Gene3D" id="1.10.10.10">
    <property type="entry name" value="Winged helix-like DNA-binding domain superfamily/Winged helix DNA-binding domain"/>
    <property type="match status" value="1"/>
</dbReference>
<accession>A0A953LFQ6</accession>
<comment type="caution">
    <text evidence="1">The sequence shown here is derived from an EMBL/GenBank/DDBJ whole genome shotgun (WGS) entry which is preliminary data.</text>
</comment>
<dbReference type="Proteomes" id="UP000732377">
    <property type="component" value="Unassembled WGS sequence"/>
</dbReference>
<name>A0A953LFQ6_SYMTR</name>
<dbReference type="RefSeq" id="WP_273381237.1">
    <property type="nucleotide sequence ID" value="NZ_PIUK01000263.1"/>
</dbReference>
<dbReference type="SUPFAM" id="SSF46785">
    <property type="entry name" value="Winged helix' DNA-binding domain"/>
    <property type="match status" value="1"/>
</dbReference>
<dbReference type="InterPro" id="IPR036390">
    <property type="entry name" value="WH_DNA-bd_sf"/>
</dbReference>
<gene>
    <name evidence="1" type="ORF">CWE10_16975</name>
</gene>
<reference evidence="1" key="1">
    <citation type="submission" date="2017-11" db="EMBL/GenBank/DDBJ databases">
        <title>Three new genomes from thermophilic consortium.</title>
        <authorList>
            <person name="Quaggio R."/>
            <person name="Amgarten D."/>
            <person name="Setubal J.C."/>
        </authorList>
    </citation>
    <scope>NUCLEOTIDE SEQUENCE</scope>
    <source>
        <strain evidence="1">ZCTH01-B2</strain>
    </source>
</reference>
<proteinExistence type="predicted"/>
<evidence type="ECO:0000313" key="1">
    <source>
        <dbReference type="EMBL" id="MBY6277850.1"/>
    </source>
</evidence>
<evidence type="ECO:0000313" key="2">
    <source>
        <dbReference type="Proteomes" id="UP000732377"/>
    </source>
</evidence>
<organism evidence="1 2">
    <name type="scientific">Symbiobacterium thermophilum</name>
    <dbReference type="NCBI Taxonomy" id="2734"/>
    <lineage>
        <taxon>Bacteria</taxon>
        <taxon>Bacillati</taxon>
        <taxon>Bacillota</taxon>
        <taxon>Clostridia</taxon>
        <taxon>Eubacteriales</taxon>
        <taxon>Symbiobacteriaceae</taxon>
        <taxon>Symbiobacterium</taxon>
    </lineage>
</organism>